<name>I0KAD7_9BACT</name>
<dbReference type="AlphaFoldDB" id="I0KAD7"/>
<dbReference type="STRING" id="1166018.FAES_3081"/>
<gene>
    <name evidence="1" type="ORF">FAES_3081</name>
</gene>
<dbReference type="eggNOG" id="ENOG502ZN8X">
    <property type="taxonomic scope" value="Bacteria"/>
</dbReference>
<keyword evidence="2" id="KW-1185">Reference proteome</keyword>
<reference evidence="1 2" key="1">
    <citation type="journal article" date="2012" name="J. Bacteriol.">
        <title>Genome Sequence of Fibrella aestuarina BUZ 2T, a Filamentous Marine Bacterium.</title>
        <authorList>
            <person name="Filippini M."/>
            <person name="Qi W."/>
            <person name="Blom J."/>
            <person name="Goesmann A."/>
            <person name="Smits T.H."/>
            <person name="Bagheri H.C."/>
        </authorList>
    </citation>
    <scope>NUCLEOTIDE SEQUENCE [LARGE SCALE GENOMIC DNA]</scope>
    <source>
        <strain evidence="2">BUZ 2T</strain>
    </source>
</reference>
<dbReference type="HOGENOM" id="CLU_2751876_0_0_10"/>
<dbReference type="KEGG" id="fae:FAES_3081"/>
<sequence length="70" mass="7753">MTIIFNYLFTATGEGFKARVPLRLQQGPVFAPGMPLSMTDLNGIDLHQWEGKAIEVSIQEAIYTIEGVAR</sequence>
<proteinExistence type="predicted"/>
<dbReference type="OrthoDB" id="965582at2"/>
<organism evidence="1 2">
    <name type="scientific">Fibrella aestuarina BUZ 2</name>
    <dbReference type="NCBI Taxonomy" id="1166018"/>
    <lineage>
        <taxon>Bacteria</taxon>
        <taxon>Pseudomonadati</taxon>
        <taxon>Bacteroidota</taxon>
        <taxon>Cytophagia</taxon>
        <taxon>Cytophagales</taxon>
        <taxon>Spirosomataceae</taxon>
        <taxon>Fibrella</taxon>
    </lineage>
</organism>
<protein>
    <submittedName>
        <fullName evidence="1">Uncharacterized protein</fullName>
    </submittedName>
</protein>
<evidence type="ECO:0000313" key="2">
    <source>
        <dbReference type="Proteomes" id="UP000011058"/>
    </source>
</evidence>
<dbReference type="EMBL" id="HE796683">
    <property type="protein sequence ID" value="CCH01090.1"/>
    <property type="molecule type" value="Genomic_DNA"/>
</dbReference>
<accession>I0KAD7</accession>
<evidence type="ECO:0000313" key="1">
    <source>
        <dbReference type="EMBL" id="CCH01090.1"/>
    </source>
</evidence>
<dbReference type="RefSeq" id="WP_015332189.1">
    <property type="nucleotide sequence ID" value="NC_020054.1"/>
</dbReference>
<dbReference type="Proteomes" id="UP000011058">
    <property type="component" value="Chromosome"/>
</dbReference>